<reference evidence="2 3" key="1">
    <citation type="submission" date="2018-03" db="EMBL/GenBank/DDBJ databases">
        <title>Mesoflavibacter sp. HG37 and Mesoflavibacter sp. HG96 sp.nov., two marine bacteria isolated from seawater of Western Pacific Ocean.</title>
        <authorList>
            <person name="Cheng H."/>
            <person name="Wu Y.-H."/>
            <person name="Guo L.-L."/>
            <person name="Xu X.-W."/>
        </authorList>
    </citation>
    <scope>NUCLEOTIDE SEQUENCE [LARGE SCALE GENOMIC DNA]</scope>
    <source>
        <strain evidence="2 3">KCTC 32269</strain>
    </source>
</reference>
<dbReference type="EMBL" id="PXOQ01000007">
    <property type="protein sequence ID" value="PSG90879.1"/>
    <property type="molecule type" value="Genomic_DNA"/>
</dbReference>
<name>A0A2T1NEQ0_9FLAO</name>
<protein>
    <submittedName>
        <fullName evidence="2">Uncharacterized protein</fullName>
    </submittedName>
</protein>
<sequence>MLEQIIKKVNESKNNKLGIAIKDNTNDCWACKFTSLSEMKSLGFETVEDYLNHISEKGYPDITVYLKRSNGSSSVYVDNHEVRLKSKLKTNNEPTTALTTTNTNNNTMQANENNGMLGGMNMQVMDMYSKSVQFEDAKRKVAKLELEAINKDTEIKRLERENMNLSNQITMNSKPVISDSVASIFATILPELGDKIINRKGLNGSQQQHQQQAPLEHYSEAKTKLLNYIKNDGIDDSYCTIVHRVLDKLYSDEAFLDVLIKQLTNKQTHATN</sequence>
<evidence type="ECO:0000313" key="3">
    <source>
        <dbReference type="Proteomes" id="UP000238426"/>
    </source>
</evidence>
<accession>A0A2T1NEQ0</accession>
<dbReference type="AlphaFoldDB" id="A0A2T1NEQ0"/>
<feature type="coiled-coil region" evidence="1">
    <location>
        <begin position="134"/>
        <end position="168"/>
    </location>
</feature>
<organism evidence="2 3">
    <name type="scientific">Aurantibacter aestuarii</name>
    <dbReference type="NCBI Taxonomy" id="1266046"/>
    <lineage>
        <taxon>Bacteria</taxon>
        <taxon>Pseudomonadati</taxon>
        <taxon>Bacteroidota</taxon>
        <taxon>Flavobacteriia</taxon>
        <taxon>Flavobacteriales</taxon>
        <taxon>Flavobacteriaceae</taxon>
        <taxon>Aurantibacter</taxon>
    </lineage>
</organism>
<evidence type="ECO:0000313" key="2">
    <source>
        <dbReference type="EMBL" id="PSG90879.1"/>
    </source>
</evidence>
<dbReference type="Proteomes" id="UP000238426">
    <property type="component" value="Unassembled WGS sequence"/>
</dbReference>
<keyword evidence="1" id="KW-0175">Coiled coil</keyword>
<evidence type="ECO:0000256" key="1">
    <source>
        <dbReference type="SAM" id="Coils"/>
    </source>
</evidence>
<gene>
    <name evidence="2" type="ORF">C7H52_06290</name>
</gene>
<proteinExistence type="predicted"/>
<keyword evidence="3" id="KW-1185">Reference proteome</keyword>
<comment type="caution">
    <text evidence="2">The sequence shown here is derived from an EMBL/GenBank/DDBJ whole genome shotgun (WGS) entry which is preliminary data.</text>
</comment>
<dbReference type="RefSeq" id="WP_106463020.1">
    <property type="nucleotide sequence ID" value="NZ_PXOQ01000007.1"/>
</dbReference>